<feature type="domain" description="Transposable element P transposase-like RNase H" evidence="1">
    <location>
        <begin position="1"/>
        <end position="103"/>
    </location>
</feature>
<proteinExistence type="predicted"/>
<comment type="caution">
    <text evidence="2">The sequence shown here is derived from an EMBL/GenBank/DDBJ whole genome shotgun (WGS) entry which is preliminary data.</text>
</comment>
<reference evidence="2 3" key="1">
    <citation type="journal article" date="2024" name="BMC Genomics">
        <title>De novo assembly and annotation of Popillia japonica's genome with initial clues to its potential as an invasive pest.</title>
        <authorList>
            <person name="Cucini C."/>
            <person name="Boschi S."/>
            <person name="Funari R."/>
            <person name="Cardaioli E."/>
            <person name="Iannotti N."/>
            <person name="Marturano G."/>
            <person name="Paoli F."/>
            <person name="Bruttini M."/>
            <person name="Carapelli A."/>
            <person name="Frati F."/>
            <person name="Nardi F."/>
        </authorList>
    </citation>
    <scope>NUCLEOTIDE SEQUENCE [LARGE SCALE GENOMIC DNA]</scope>
    <source>
        <strain evidence="2">DMR45628</strain>
    </source>
</reference>
<dbReference type="Pfam" id="PF21787">
    <property type="entry name" value="TNP-like_RNaseH_N"/>
    <property type="match status" value="1"/>
</dbReference>
<dbReference type="EMBL" id="JASPKY010000189">
    <property type="protein sequence ID" value="KAK9722349.1"/>
    <property type="molecule type" value="Genomic_DNA"/>
</dbReference>
<keyword evidence="3" id="KW-1185">Reference proteome</keyword>
<dbReference type="AlphaFoldDB" id="A0AAW1KN48"/>
<sequence>MSIREQLVFDNNVFYGGVSLGTETNTDNDNATLAKNALVFMAVAINKGWKVPLGYFLIKSLTGNERANLLNKCLQLLYETGARVYSVTVDGAPVNMSMCTTLGAHFTYGSNFKPYFSHPIINYILNLKDISGTPIIESNRKTGFLGLIICLTYISFI</sequence>
<dbReference type="Proteomes" id="UP001458880">
    <property type="component" value="Unassembled WGS sequence"/>
</dbReference>
<evidence type="ECO:0000313" key="2">
    <source>
        <dbReference type="EMBL" id="KAK9722349.1"/>
    </source>
</evidence>
<evidence type="ECO:0000259" key="1">
    <source>
        <dbReference type="Pfam" id="PF21787"/>
    </source>
</evidence>
<name>A0AAW1KN48_POPJA</name>
<dbReference type="InterPro" id="IPR048365">
    <property type="entry name" value="TNP-like_RNaseH_N"/>
</dbReference>
<evidence type="ECO:0000313" key="3">
    <source>
        <dbReference type="Proteomes" id="UP001458880"/>
    </source>
</evidence>
<accession>A0AAW1KN48</accession>
<organism evidence="2 3">
    <name type="scientific">Popillia japonica</name>
    <name type="common">Japanese beetle</name>
    <dbReference type="NCBI Taxonomy" id="7064"/>
    <lineage>
        <taxon>Eukaryota</taxon>
        <taxon>Metazoa</taxon>
        <taxon>Ecdysozoa</taxon>
        <taxon>Arthropoda</taxon>
        <taxon>Hexapoda</taxon>
        <taxon>Insecta</taxon>
        <taxon>Pterygota</taxon>
        <taxon>Neoptera</taxon>
        <taxon>Endopterygota</taxon>
        <taxon>Coleoptera</taxon>
        <taxon>Polyphaga</taxon>
        <taxon>Scarabaeiformia</taxon>
        <taxon>Scarabaeidae</taxon>
        <taxon>Rutelinae</taxon>
        <taxon>Popillia</taxon>
    </lineage>
</organism>
<protein>
    <recommendedName>
        <fullName evidence="1">Transposable element P transposase-like RNase H domain-containing protein</fullName>
    </recommendedName>
</protein>
<gene>
    <name evidence="2" type="ORF">QE152_g19727</name>
</gene>